<feature type="compositionally biased region" description="Low complexity" evidence="1">
    <location>
        <begin position="63"/>
        <end position="78"/>
    </location>
</feature>
<evidence type="ECO:0008006" key="4">
    <source>
        <dbReference type="Google" id="ProtNLM"/>
    </source>
</evidence>
<dbReference type="EMBL" id="GL377308">
    <property type="protein sequence ID" value="EFI95868.1"/>
    <property type="molecule type" value="Genomic_DNA"/>
</dbReference>
<evidence type="ECO:0000313" key="3">
    <source>
        <dbReference type="Proteomes" id="UP000007431"/>
    </source>
</evidence>
<feature type="compositionally biased region" description="Pro residues" evidence="1">
    <location>
        <begin position="139"/>
        <end position="150"/>
    </location>
</feature>
<dbReference type="GeneID" id="9588927"/>
<dbReference type="HOGENOM" id="CLU_685420_0_0_1"/>
<protein>
    <recommendedName>
        <fullName evidence="4">Fungal STAND N-terminal Goodbye domain-containing protein</fullName>
    </recommendedName>
</protein>
<sequence length="402" mass="42535">MSDSPTSSAGHRPLRDRLLPSWIFCYFAGGRASSSAPVASSAIASSTTAAGDELDGPQPHLRSPASTVATSPSTSPSPGKRPGLRERVSISHLYRRLSRALSPSSRGSSHIPCLPEPGPASDALQAPPSPGPSTDGASPNPPTGSLIPPPALEVIASSTDVSHAPINTSSASVDVPDVSTADPLTEMWNEAVVEWQRKTGLDLTAPDAVPLDSKEALVMFIAKMEGEVQGLLSTGRWSCIRDKFISFARILEKLCIPIGEGLGSTATIRAHEELLRITDVFDEIMMHLKVVEIVAALPGTLLHDTSVELLIQIIAVLGVVIEVVREKFAERRFYLFKAKLPAGCGKSTLMNFCCTSVVIDTIKANTDICTAVDHEFGEGGLLAGNSDTDALRKRLMQGANGK</sequence>
<keyword evidence="3" id="KW-1185">Reference proteome</keyword>
<dbReference type="RefSeq" id="XP_003030771.1">
    <property type="nucleotide sequence ID" value="XM_003030725.1"/>
</dbReference>
<proteinExistence type="predicted"/>
<dbReference type="InParanoid" id="D8QAP1"/>
<dbReference type="AlphaFoldDB" id="D8QAP1"/>
<name>D8QAP1_SCHCM</name>
<dbReference type="OrthoDB" id="10537073at2759"/>
<feature type="region of interest" description="Disordered" evidence="1">
    <location>
        <begin position="99"/>
        <end position="150"/>
    </location>
</feature>
<dbReference type="VEuPathDB" id="FungiDB:SCHCODRAFT_02669152"/>
<feature type="compositionally biased region" description="Low complexity" evidence="1">
    <location>
        <begin position="99"/>
        <end position="109"/>
    </location>
</feature>
<dbReference type="Proteomes" id="UP000007431">
    <property type="component" value="Unassembled WGS sequence"/>
</dbReference>
<evidence type="ECO:0000313" key="2">
    <source>
        <dbReference type="EMBL" id="EFI95868.1"/>
    </source>
</evidence>
<organism evidence="3">
    <name type="scientific">Schizophyllum commune (strain H4-8 / FGSC 9210)</name>
    <name type="common">Split gill fungus</name>
    <dbReference type="NCBI Taxonomy" id="578458"/>
    <lineage>
        <taxon>Eukaryota</taxon>
        <taxon>Fungi</taxon>
        <taxon>Dikarya</taxon>
        <taxon>Basidiomycota</taxon>
        <taxon>Agaricomycotina</taxon>
        <taxon>Agaricomycetes</taxon>
        <taxon>Agaricomycetidae</taxon>
        <taxon>Agaricales</taxon>
        <taxon>Schizophyllaceae</taxon>
        <taxon>Schizophyllum</taxon>
    </lineage>
</organism>
<gene>
    <name evidence="2" type="ORF">SCHCODRAFT_236287</name>
</gene>
<evidence type="ECO:0000256" key="1">
    <source>
        <dbReference type="SAM" id="MobiDB-lite"/>
    </source>
</evidence>
<feature type="region of interest" description="Disordered" evidence="1">
    <location>
        <begin position="49"/>
        <end position="87"/>
    </location>
</feature>
<reference evidence="2 3" key="1">
    <citation type="journal article" date="2010" name="Nat. Biotechnol.">
        <title>Genome sequence of the model mushroom Schizophyllum commune.</title>
        <authorList>
            <person name="Ohm R.A."/>
            <person name="de Jong J.F."/>
            <person name="Lugones L.G."/>
            <person name="Aerts A."/>
            <person name="Kothe E."/>
            <person name="Stajich J.E."/>
            <person name="de Vries R.P."/>
            <person name="Record E."/>
            <person name="Levasseur A."/>
            <person name="Baker S.E."/>
            <person name="Bartholomew K.A."/>
            <person name="Coutinho P.M."/>
            <person name="Erdmann S."/>
            <person name="Fowler T.J."/>
            <person name="Gathman A.C."/>
            <person name="Lombard V."/>
            <person name="Henrissat B."/>
            <person name="Knabe N."/>
            <person name="Kuees U."/>
            <person name="Lilly W.W."/>
            <person name="Lindquist E."/>
            <person name="Lucas S."/>
            <person name="Magnuson J.K."/>
            <person name="Piumi F."/>
            <person name="Raudaskoski M."/>
            <person name="Salamov A."/>
            <person name="Schmutz J."/>
            <person name="Schwarze F.W.M.R."/>
            <person name="vanKuyk P.A."/>
            <person name="Horton J.S."/>
            <person name="Grigoriev I.V."/>
            <person name="Woesten H.A.B."/>
        </authorList>
    </citation>
    <scope>NUCLEOTIDE SEQUENCE [LARGE SCALE GENOMIC DNA]</scope>
    <source>
        <strain evidence="3">H4-8 / FGSC 9210</strain>
    </source>
</reference>
<dbReference type="KEGG" id="scm:SCHCO_02669152"/>
<accession>D8QAP1</accession>